<comment type="caution">
    <text evidence="2">The sequence shown here is derived from an EMBL/GenBank/DDBJ whole genome shotgun (WGS) entry which is preliminary data.</text>
</comment>
<keyword evidence="3" id="KW-1185">Reference proteome</keyword>
<organism evidence="2 3">
    <name type="scientific">Nonomuraea insulae</name>
    <dbReference type="NCBI Taxonomy" id="1616787"/>
    <lineage>
        <taxon>Bacteria</taxon>
        <taxon>Bacillati</taxon>
        <taxon>Actinomycetota</taxon>
        <taxon>Actinomycetes</taxon>
        <taxon>Streptosporangiales</taxon>
        <taxon>Streptosporangiaceae</taxon>
        <taxon>Nonomuraea</taxon>
    </lineage>
</organism>
<dbReference type="EMBL" id="JBHSPA010000124">
    <property type="protein sequence ID" value="MFC5835350.1"/>
    <property type="molecule type" value="Genomic_DNA"/>
</dbReference>
<accession>A0ABW1DDM6</accession>
<evidence type="ECO:0000313" key="2">
    <source>
        <dbReference type="EMBL" id="MFC5835350.1"/>
    </source>
</evidence>
<name>A0ABW1DDM6_9ACTN</name>
<dbReference type="InterPro" id="IPR001387">
    <property type="entry name" value="Cro/C1-type_HTH"/>
</dbReference>
<protein>
    <recommendedName>
        <fullName evidence="4">Helix-turn-helix protein</fullName>
    </recommendedName>
</protein>
<gene>
    <name evidence="2" type="ORF">ACFPZ3_67010</name>
</gene>
<proteinExistence type="predicted"/>
<dbReference type="CDD" id="cd00093">
    <property type="entry name" value="HTH_XRE"/>
    <property type="match status" value="1"/>
</dbReference>
<reference evidence="3" key="1">
    <citation type="journal article" date="2019" name="Int. J. Syst. Evol. Microbiol.">
        <title>The Global Catalogue of Microorganisms (GCM) 10K type strain sequencing project: providing services to taxonomists for standard genome sequencing and annotation.</title>
        <authorList>
            <consortium name="The Broad Institute Genomics Platform"/>
            <consortium name="The Broad Institute Genome Sequencing Center for Infectious Disease"/>
            <person name="Wu L."/>
            <person name="Ma J."/>
        </authorList>
    </citation>
    <scope>NUCLEOTIDE SEQUENCE [LARGE SCALE GENOMIC DNA]</scope>
    <source>
        <strain evidence="3">CCUG 53903</strain>
    </source>
</reference>
<dbReference type="Proteomes" id="UP001596058">
    <property type="component" value="Unassembled WGS sequence"/>
</dbReference>
<sequence>MSLSPEPVYRPSTPREGGTDPPPNVNGKDPDRMLSTGYQTLLDCRRRSRYLRQHGFTTDQIATILALDHPATPLRLYRHAAGLTATQAVAAFHQLVDTTGAGLRESRLYEHETWPQAGRRPSTDTLRLLARIYGTQPARLLTPAMLATYTPHDQHMLRRSEDG</sequence>
<evidence type="ECO:0008006" key="4">
    <source>
        <dbReference type="Google" id="ProtNLM"/>
    </source>
</evidence>
<evidence type="ECO:0000256" key="1">
    <source>
        <dbReference type="SAM" id="MobiDB-lite"/>
    </source>
</evidence>
<evidence type="ECO:0000313" key="3">
    <source>
        <dbReference type="Proteomes" id="UP001596058"/>
    </source>
</evidence>
<feature type="region of interest" description="Disordered" evidence="1">
    <location>
        <begin position="1"/>
        <end position="33"/>
    </location>
</feature>